<feature type="domain" description="AB hydrolase-1" evidence="1">
    <location>
        <begin position="33"/>
        <end position="267"/>
    </location>
</feature>
<dbReference type="Proteomes" id="UP000783934">
    <property type="component" value="Unassembled WGS sequence"/>
</dbReference>
<proteinExistence type="predicted"/>
<keyword evidence="3" id="KW-1185">Reference proteome</keyword>
<protein>
    <submittedName>
        <fullName evidence="2">Pimeloyl-ACP methyl ester carboxylesterase</fullName>
    </submittedName>
</protein>
<dbReference type="Pfam" id="PF12697">
    <property type="entry name" value="Abhydrolase_6"/>
    <property type="match status" value="1"/>
</dbReference>
<evidence type="ECO:0000313" key="3">
    <source>
        <dbReference type="Proteomes" id="UP000783934"/>
    </source>
</evidence>
<dbReference type="RefSeq" id="WP_167662259.1">
    <property type="nucleotide sequence ID" value="NZ_BMCQ01000012.1"/>
</dbReference>
<dbReference type="PANTHER" id="PTHR43798">
    <property type="entry name" value="MONOACYLGLYCEROL LIPASE"/>
    <property type="match status" value="1"/>
</dbReference>
<dbReference type="InterPro" id="IPR029058">
    <property type="entry name" value="AB_hydrolase_fold"/>
</dbReference>
<dbReference type="PANTHER" id="PTHR43798:SF33">
    <property type="entry name" value="HYDROLASE, PUTATIVE (AFU_ORTHOLOGUE AFUA_2G14860)-RELATED"/>
    <property type="match status" value="1"/>
</dbReference>
<dbReference type="SUPFAM" id="SSF53474">
    <property type="entry name" value="alpha/beta-Hydrolases"/>
    <property type="match status" value="1"/>
</dbReference>
<dbReference type="InterPro" id="IPR050266">
    <property type="entry name" value="AB_hydrolase_sf"/>
</dbReference>
<sequence length="276" mass="30613">MIEPLTQLRLKQAPAQYSQHDVYYVEQGQGDLILLVHGSLCDLRYWRWQLNKLAPFGHIVSLSLPGCWPSEALYMAYDFELENQCAALHDVIEATHQSGQRIHLVGHSRGAHVVTHYLKRFPHSVTSVVLADPAFEPYQAPTSLPILDEAARLIAAGAESEGLGLFIDAVSGPNTWSQMVGWFKTMVQDNAHTLIAQSREQLVLISPAHLHALAQQPVLLLGGALSPERYQRSINALKKELPRAHQASITHASHGMNLSNPKGFNQALMHFFQAIA</sequence>
<gene>
    <name evidence="2" type="ORF">GGR41_002611</name>
</gene>
<evidence type="ECO:0000259" key="1">
    <source>
        <dbReference type="Pfam" id="PF12697"/>
    </source>
</evidence>
<name>A0ABX0WUB5_9BURK</name>
<reference evidence="2 3" key="1">
    <citation type="submission" date="2020-03" db="EMBL/GenBank/DDBJ databases">
        <title>Genomic Encyclopedia of Type Strains, Phase IV (KMG-IV): sequencing the most valuable type-strain genomes for metagenomic binning, comparative biology and taxonomic classification.</title>
        <authorList>
            <person name="Goeker M."/>
        </authorList>
    </citation>
    <scope>NUCLEOTIDE SEQUENCE [LARGE SCALE GENOMIC DNA]</scope>
    <source>
        <strain evidence="2 3">DSM 26613</strain>
    </source>
</reference>
<accession>A0ABX0WUB5</accession>
<evidence type="ECO:0000313" key="2">
    <source>
        <dbReference type="EMBL" id="NJB66343.1"/>
    </source>
</evidence>
<dbReference type="EMBL" id="JAATIZ010000007">
    <property type="protein sequence ID" value="NJB66343.1"/>
    <property type="molecule type" value="Genomic_DNA"/>
</dbReference>
<comment type="caution">
    <text evidence="2">The sequence shown here is derived from an EMBL/GenBank/DDBJ whole genome shotgun (WGS) entry which is preliminary data.</text>
</comment>
<organism evidence="2 3">
    <name type="scientific">Paenalcaligenes hominis</name>
    <dbReference type="NCBI Taxonomy" id="643674"/>
    <lineage>
        <taxon>Bacteria</taxon>
        <taxon>Pseudomonadati</taxon>
        <taxon>Pseudomonadota</taxon>
        <taxon>Betaproteobacteria</taxon>
        <taxon>Burkholderiales</taxon>
        <taxon>Alcaligenaceae</taxon>
        <taxon>Paenalcaligenes</taxon>
    </lineage>
</organism>
<dbReference type="InterPro" id="IPR000073">
    <property type="entry name" value="AB_hydrolase_1"/>
</dbReference>
<dbReference type="Gene3D" id="3.40.50.1820">
    <property type="entry name" value="alpha/beta hydrolase"/>
    <property type="match status" value="1"/>
</dbReference>